<protein>
    <submittedName>
        <fullName evidence="1">Uncharacterized protein</fullName>
    </submittedName>
</protein>
<dbReference type="AlphaFoldDB" id="A0A7X8SJ48"/>
<evidence type="ECO:0000313" key="2">
    <source>
        <dbReference type="Proteomes" id="UP000585050"/>
    </source>
</evidence>
<accession>A0A7X8SJ48</accession>
<organism evidence="1 2">
    <name type="scientific">Flammeovirga agarivorans</name>
    <dbReference type="NCBI Taxonomy" id="2726742"/>
    <lineage>
        <taxon>Bacteria</taxon>
        <taxon>Pseudomonadati</taxon>
        <taxon>Bacteroidota</taxon>
        <taxon>Cytophagia</taxon>
        <taxon>Cytophagales</taxon>
        <taxon>Flammeovirgaceae</taxon>
        <taxon>Flammeovirga</taxon>
    </lineage>
</organism>
<sequence>MKYIFLILISSICLMSCTDQDGITEQKNLIEKNTYYDSYNFRVQSLYEYNSKNQLTHTTHNRFNSNDELEYIEEETNYKYLEDGRVSSYQIETSWPLYTSTLSPTTEYVTYDYNNHQRIGETNLATSKAKTITLLDENDRPIEVKEYINESEVGKRIYSWQNENIIKVEYFDKTSSGYLLSFERDKTYDNKLNPNKNKSNIFSSQNNTVSSIFKEYNSNSQLNITIYDNYDHKYDKDNYPISYTMTRTSTDSDNEVTVRATYIYQSLN</sequence>
<proteinExistence type="predicted"/>
<name>A0A7X8SJ48_9BACT</name>
<reference evidence="1 2" key="1">
    <citation type="submission" date="2020-04" db="EMBL/GenBank/DDBJ databases">
        <title>Flammeovirga sp. SR4, a novel species isolated from seawater.</title>
        <authorList>
            <person name="Wang X."/>
        </authorList>
    </citation>
    <scope>NUCLEOTIDE SEQUENCE [LARGE SCALE GENOMIC DNA]</scope>
    <source>
        <strain evidence="1 2">SR4</strain>
    </source>
</reference>
<comment type="caution">
    <text evidence="1">The sequence shown here is derived from an EMBL/GenBank/DDBJ whole genome shotgun (WGS) entry which is preliminary data.</text>
</comment>
<dbReference type="EMBL" id="JABAIL010000002">
    <property type="protein sequence ID" value="NLR91181.1"/>
    <property type="molecule type" value="Genomic_DNA"/>
</dbReference>
<keyword evidence="2" id="KW-1185">Reference proteome</keyword>
<dbReference type="Proteomes" id="UP000585050">
    <property type="component" value="Unassembled WGS sequence"/>
</dbReference>
<evidence type="ECO:0000313" key="1">
    <source>
        <dbReference type="EMBL" id="NLR91181.1"/>
    </source>
</evidence>
<gene>
    <name evidence="1" type="ORF">HGP29_08180</name>
</gene>
<dbReference type="RefSeq" id="WP_168881878.1">
    <property type="nucleotide sequence ID" value="NZ_JABAIL010000002.1"/>
</dbReference>